<sequence length="484" mass="53361">MKFEKHPQVIFALVAMYGCLVVFAEDVDTAPTEPSIPSLIFLPQRYNITCCRGGTPEIVDSMLAINLTMRMLDYVIEEDTPDMSASANCRHFTGKYFISPEHFLESGLPRRGLIKCHCPNVGASGKLDAHCRRLPECRNKGFREDSVSPCKCLNPFFGDTCEKLCDQGQLMKDINDRYYCSCNPFYQGEECKQIVCLHGGREQDGRCVCPPQFWGSHCEVDTNKTGTGNRFQRFGDGNEGFTRDISGTIFSLVMIVVLVVSMYLLMKHRMQVQTRYLHRRPDLLTACNFPVSPGGTQCLSRRVELRPPHDDPRIYPFRPIGTLDGGPPPYIPPGQRSRRNRHEVLPPLPSYEDATKMPALQPGSEDDIDTTTLPDAIATSSAIETVSSPVALMRQASIISNASSSLSTASAISSISGTSSVAAGRACSLELDSATRQAMIHPVVPLSAADAERHLSEQLSNNNRTADDGEDGSLKRDSSVRKSL</sequence>
<dbReference type="PANTHER" id="PTHR24044:SF420">
    <property type="entry name" value="DELTA AND NOTCH-LIKE EPIDERMAL GROWTH FACTOR-RELATED RECEPTOR ISOFORM X1"/>
    <property type="match status" value="1"/>
</dbReference>
<feature type="compositionally biased region" description="Basic and acidic residues" evidence="2">
    <location>
        <begin position="472"/>
        <end position="484"/>
    </location>
</feature>
<evidence type="ECO:0000259" key="5">
    <source>
        <dbReference type="PROSITE" id="PS50026"/>
    </source>
</evidence>
<dbReference type="PANTHER" id="PTHR24044">
    <property type="entry name" value="NOTCH LIGAND FAMILY MEMBER"/>
    <property type="match status" value="1"/>
</dbReference>
<evidence type="ECO:0000313" key="6">
    <source>
        <dbReference type="Proteomes" id="UP000492821"/>
    </source>
</evidence>
<evidence type="ECO:0000256" key="3">
    <source>
        <dbReference type="SAM" id="Phobius"/>
    </source>
</evidence>
<dbReference type="PROSITE" id="PS51257">
    <property type="entry name" value="PROKAR_LIPOPROTEIN"/>
    <property type="match status" value="1"/>
</dbReference>
<name>A0A7E4V4N1_PANRE</name>
<feature type="signal peptide" evidence="4">
    <location>
        <begin position="1"/>
        <end position="24"/>
    </location>
</feature>
<dbReference type="Proteomes" id="UP000492821">
    <property type="component" value="Unassembled WGS sequence"/>
</dbReference>
<proteinExistence type="predicted"/>
<reference evidence="7" key="2">
    <citation type="submission" date="2020-10" db="UniProtKB">
        <authorList>
            <consortium name="WormBaseParasite"/>
        </authorList>
    </citation>
    <scope>IDENTIFICATION</scope>
</reference>
<protein>
    <submittedName>
        <fullName evidence="7">EGF-like domain-containing protein</fullName>
    </submittedName>
</protein>
<dbReference type="InterPro" id="IPR000742">
    <property type="entry name" value="EGF"/>
</dbReference>
<feature type="region of interest" description="Disordered" evidence="2">
    <location>
        <begin position="325"/>
        <end position="359"/>
    </location>
</feature>
<organism evidence="6 7">
    <name type="scientific">Panagrellus redivivus</name>
    <name type="common">Microworm</name>
    <dbReference type="NCBI Taxonomy" id="6233"/>
    <lineage>
        <taxon>Eukaryota</taxon>
        <taxon>Metazoa</taxon>
        <taxon>Ecdysozoa</taxon>
        <taxon>Nematoda</taxon>
        <taxon>Chromadorea</taxon>
        <taxon>Rhabditida</taxon>
        <taxon>Tylenchina</taxon>
        <taxon>Panagrolaimomorpha</taxon>
        <taxon>Panagrolaimoidea</taxon>
        <taxon>Panagrolaimidae</taxon>
        <taxon>Panagrellus</taxon>
    </lineage>
</organism>
<dbReference type="Gene3D" id="2.10.25.10">
    <property type="entry name" value="Laminin"/>
    <property type="match status" value="1"/>
</dbReference>
<feature type="transmembrane region" description="Helical" evidence="3">
    <location>
        <begin position="248"/>
        <end position="266"/>
    </location>
</feature>
<dbReference type="InterPro" id="IPR050906">
    <property type="entry name" value="Notch_signaling"/>
</dbReference>
<evidence type="ECO:0000313" key="7">
    <source>
        <dbReference type="WBParaSite" id="Pan_g16033.t1"/>
    </source>
</evidence>
<evidence type="ECO:0000256" key="4">
    <source>
        <dbReference type="SAM" id="SignalP"/>
    </source>
</evidence>
<keyword evidence="4" id="KW-0732">Signal</keyword>
<dbReference type="PROSITE" id="PS50026">
    <property type="entry name" value="EGF_3"/>
    <property type="match status" value="1"/>
</dbReference>
<dbReference type="AlphaFoldDB" id="A0A7E4V4N1"/>
<dbReference type="PROSITE" id="PS00022">
    <property type="entry name" value="EGF_1"/>
    <property type="match status" value="1"/>
</dbReference>
<dbReference type="GO" id="GO:0005112">
    <property type="term" value="F:Notch binding"/>
    <property type="evidence" value="ECO:0007669"/>
    <property type="project" value="TreeGrafter"/>
</dbReference>
<keyword evidence="3" id="KW-0472">Membrane</keyword>
<feature type="domain" description="EGF-like" evidence="5">
    <location>
        <begin position="157"/>
        <end position="192"/>
    </location>
</feature>
<dbReference type="WBParaSite" id="Pan_g16033.t1">
    <property type="protein sequence ID" value="Pan_g16033.t1"/>
    <property type="gene ID" value="Pan_g16033"/>
</dbReference>
<feature type="disulfide bond" evidence="1">
    <location>
        <begin position="182"/>
        <end position="191"/>
    </location>
</feature>
<keyword evidence="1" id="KW-0245">EGF-like domain</keyword>
<keyword evidence="6" id="KW-1185">Reference proteome</keyword>
<feature type="region of interest" description="Disordered" evidence="2">
    <location>
        <begin position="458"/>
        <end position="484"/>
    </location>
</feature>
<keyword evidence="1" id="KW-1015">Disulfide bond</keyword>
<evidence type="ECO:0000256" key="2">
    <source>
        <dbReference type="SAM" id="MobiDB-lite"/>
    </source>
</evidence>
<keyword evidence="3" id="KW-0812">Transmembrane</keyword>
<accession>A0A7E4V4N1</accession>
<comment type="caution">
    <text evidence="1">Lacks conserved residue(s) required for the propagation of feature annotation.</text>
</comment>
<reference evidence="6" key="1">
    <citation type="journal article" date="2013" name="Genetics">
        <title>The draft genome and transcriptome of Panagrellus redivivus are shaped by the harsh demands of a free-living lifestyle.</title>
        <authorList>
            <person name="Srinivasan J."/>
            <person name="Dillman A.R."/>
            <person name="Macchietto M.G."/>
            <person name="Heikkinen L."/>
            <person name="Lakso M."/>
            <person name="Fracchia K.M."/>
            <person name="Antoshechkin I."/>
            <person name="Mortazavi A."/>
            <person name="Wong G."/>
            <person name="Sternberg P.W."/>
        </authorList>
    </citation>
    <scope>NUCLEOTIDE SEQUENCE [LARGE SCALE GENOMIC DNA]</scope>
    <source>
        <strain evidence="6">MT8872</strain>
    </source>
</reference>
<evidence type="ECO:0000256" key="1">
    <source>
        <dbReference type="PROSITE-ProRule" id="PRU00076"/>
    </source>
</evidence>
<keyword evidence="3" id="KW-1133">Transmembrane helix</keyword>
<feature type="chain" id="PRO_5028896593" evidence="4">
    <location>
        <begin position="25"/>
        <end position="484"/>
    </location>
</feature>